<comment type="caution">
    <text evidence="1">The sequence shown here is derived from an EMBL/GenBank/DDBJ whole genome shotgun (WGS) entry which is preliminary data.</text>
</comment>
<dbReference type="AlphaFoldDB" id="A0A7X1AXP0"/>
<reference evidence="1 2" key="1">
    <citation type="submission" date="2020-07" db="EMBL/GenBank/DDBJ databases">
        <authorList>
            <person name="Feng X."/>
        </authorList>
    </citation>
    <scope>NUCLEOTIDE SEQUENCE [LARGE SCALE GENOMIC DNA]</scope>
    <source>
        <strain evidence="1 2">JCM14086</strain>
    </source>
</reference>
<dbReference type="Gene3D" id="3.40.50.150">
    <property type="entry name" value="Vaccinia Virus protein VP39"/>
    <property type="match status" value="1"/>
</dbReference>
<keyword evidence="2" id="KW-1185">Reference proteome</keyword>
<sequence>MQSRVVRPEILDTLEPDDPGAVANRRDLRFLNRFMGNWAWIARQVRKYYQPGRKIVEIGAGEGDLGRYLFEKIPELQERDYTGLDLWQRPPDWPEAGLWRQEDLLTASWNPGPDLLVSNLLLHQFEDGDLKALGEKMAHLPVWIINEPLRVGWAVWGLAAMRPFGLHPVSWHDGRVSIGAGFRGREIADLLGADRNGRKCKIVSDIRGAYRMVSWLEN</sequence>
<evidence type="ECO:0008006" key="3">
    <source>
        <dbReference type="Google" id="ProtNLM"/>
    </source>
</evidence>
<accession>A0A7X1AXP0</accession>
<proteinExistence type="predicted"/>
<dbReference type="RefSeq" id="WP_185691618.1">
    <property type="nucleotide sequence ID" value="NZ_JACHVA010000040.1"/>
</dbReference>
<gene>
    <name evidence="1" type="ORF">H5P30_03720</name>
</gene>
<dbReference type="InterPro" id="IPR029063">
    <property type="entry name" value="SAM-dependent_MTases_sf"/>
</dbReference>
<dbReference type="Proteomes" id="UP000525652">
    <property type="component" value="Unassembled WGS sequence"/>
</dbReference>
<dbReference type="EMBL" id="JACHVA010000040">
    <property type="protein sequence ID" value="MBC2600883.1"/>
    <property type="molecule type" value="Genomic_DNA"/>
</dbReference>
<name>A0A7X1AXP0_9BACT</name>
<evidence type="ECO:0000313" key="1">
    <source>
        <dbReference type="EMBL" id="MBC2600883.1"/>
    </source>
</evidence>
<evidence type="ECO:0000313" key="2">
    <source>
        <dbReference type="Proteomes" id="UP000525652"/>
    </source>
</evidence>
<dbReference type="SUPFAM" id="SSF53335">
    <property type="entry name" value="S-adenosyl-L-methionine-dependent methyltransferases"/>
    <property type="match status" value="1"/>
</dbReference>
<protein>
    <recommendedName>
        <fullName evidence="3">Class I SAM-dependent methyltransferase</fullName>
    </recommendedName>
</protein>
<organism evidence="1 2">
    <name type="scientific">Puniceicoccus vermicola</name>
    <dbReference type="NCBI Taxonomy" id="388746"/>
    <lineage>
        <taxon>Bacteria</taxon>
        <taxon>Pseudomonadati</taxon>
        <taxon>Verrucomicrobiota</taxon>
        <taxon>Opitutia</taxon>
        <taxon>Puniceicoccales</taxon>
        <taxon>Puniceicoccaceae</taxon>
        <taxon>Puniceicoccus</taxon>
    </lineage>
</organism>